<dbReference type="Gene3D" id="1.25.40.20">
    <property type="entry name" value="Ankyrin repeat-containing domain"/>
    <property type="match status" value="1"/>
</dbReference>
<dbReference type="PROSITE" id="PS50297">
    <property type="entry name" value="ANK_REP_REGION"/>
    <property type="match status" value="1"/>
</dbReference>
<feature type="domain" description="SGNH hydrolase-type esterase" evidence="5">
    <location>
        <begin position="738"/>
        <end position="891"/>
    </location>
</feature>
<dbReference type="OrthoDB" id="2141316at2759"/>
<dbReference type="Pfam" id="PF00023">
    <property type="entry name" value="Ank"/>
    <property type="match status" value="1"/>
</dbReference>
<dbReference type="GO" id="GO:0016788">
    <property type="term" value="F:hydrolase activity, acting on ester bonds"/>
    <property type="evidence" value="ECO:0007669"/>
    <property type="project" value="InterPro"/>
</dbReference>
<keyword evidence="7" id="KW-1185">Reference proteome</keyword>
<keyword evidence="2" id="KW-0378">Hydrolase</keyword>
<dbReference type="PANTHER" id="PTHR43695">
    <property type="entry name" value="PUTATIVE (AFU_ORTHOLOGUE AFUA_2G17250)-RELATED"/>
    <property type="match status" value="1"/>
</dbReference>
<dbReference type="InterPro" id="IPR037459">
    <property type="entry name" value="RhgT-like"/>
</dbReference>
<evidence type="ECO:0000259" key="5">
    <source>
        <dbReference type="Pfam" id="PF13472"/>
    </source>
</evidence>
<protein>
    <submittedName>
        <fullName evidence="6">Rhamnogalacturonan acetylesterase</fullName>
    </submittedName>
</protein>
<evidence type="ECO:0000256" key="1">
    <source>
        <dbReference type="ARBA" id="ARBA00008668"/>
    </source>
</evidence>
<evidence type="ECO:0000313" key="6">
    <source>
        <dbReference type="EMBL" id="TDZ13640.1"/>
    </source>
</evidence>
<reference evidence="7" key="2">
    <citation type="journal article" date="2019" name="Mol. Plant Microbe Interact.">
        <title>Genome sequence resources for four phytopathogenic fungi from the Colletotrichum orbiculare species complex.</title>
        <authorList>
            <person name="Gan P."/>
            <person name="Tsushima A."/>
            <person name="Narusaka M."/>
            <person name="Narusaka Y."/>
            <person name="Takano Y."/>
            <person name="Kubo Y."/>
            <person name="Shirasu K."/>
        </authorList>
    </citation>
    <scope>GENOME REANNOTATION</scope>
    <source>
        <strain evidence="7">104-T / ATCC 96160 / CBS 514.97 / LARS 414 / MAFF 240422</strain>
    </source>
</reference>
<dbReference type="SMART" id="SM00248">
    <property type="entry name" value="ANK"/>
    <property type="match status" value="1"/>
</dbReference>
<dbReference type="EMBL" id="AMCV02000062">
    <property type="protein sequence ID" value="TDZ13640.1"/>
    <property type="molecule type" value="Genomic_DNA"/>
</dbReference>
<name>A0A484F6J5_COLOR</name>
<evidence type="ECO:0000313" key="7">
    <source>
        <dbReference type="Proteomes" id="UP000014480"/>
    </source>
</evidence>
<proteinExistence type="inferred from homology"/>
<sequence>MFLSAASTARSTSGQITGWTPSNSRKLARLYLYTTLPLTKIVEVIHALIPPSKRSPCPSKLAANTRLRQLLNKEPRWLHPKTREDMDRRLLSLKSWRDKESVVARDSTEVMTASCAFKPSLLGRQEKNGDDHDDDTVDVCDGLSEYSTPFNRDVRYLLENASLTSDDNRTTRDFAEAHSSFSPFMGLQASKEGDHKIPAAIIGKVLQGGADVNARNRRGETALHVACRLGKKLAMRTLVQNGANIHARDCQGQSPLALLPQRIFQSSRDDEACSGFEACFAWLSGPGKAKLMPSTVEEWTAPTPSKTPTVITDRHPEALLVLEATIDAVPFDELPGYRDLKGPAFEIKSESRFSSESLEDQVIKRETDRYSDCVKVSDSGSQPSVDEVCDLVLESAFGVTLSGMPQPDHAWDSVNRGKRLRQEEDDDDPAGEGDEPGVGSGKYTSKKQARGAERLSCPYRKRNPLRFNVRDYQSCALVCHDTISSVKRHIGMFHKRRLTPSHVCGRCQACFDTSEHLNSHLQVPSALICSPRSSQQLSLSSEIDPEDGITPEIQQRFAERKTKKQILTWNSLWKTLFPMDDVGIPEDFEPVIELDQVRKAFSEDVERCRNIVHCHVGLESLPIWQTQQPRSWERDTPHDSSAGSRSGTSLRLILFLRGLAANDGEKKVRQSDVVYSFLHADIGRLTCSKEGLYYNRNDNNKMRANIAIVASLMGMASALPTDVEVEKRQSVPTIWLCGDSTTAEGGGGSGTQGWGPYLQYSFDKSKAKVDNRAIGGRSARSYSREGRFDTVAGLVQSGDWVVIEFGHNDGGSLSSSDNGRTDCFGDGDQTCKTTYNGVAETVLTFPAYITNAAKKFNEKGAKVIVAAATPNNVWEGGSFAWSADRFYYYSWLAVQQLGGPSKGFYFVPHGEYAAQAMKNLGADTVNKNYPNDHTHPAAYLSDAIHKAFVLGLQCGTSDLAKLAKNSTDSLTSTFLGGCIDNFNSTVHALLR</sequence>
<evidence type="ECO:0000256" key="4">
    <source>
        <dbReference type="SAM" id="MobiDB-lite"/>
    </source>
</evidence>
<keyword evidence="3" id="KW-0040">ANK repeat</keyword>
<dbReference type="Proteomes" id="UP000014480">
    <property type="component" value="Unassembled WGS sequence"/>
</dbReference>
<gene>
    <name evidence="6" type="ORF">Cob_v013164</name>
</gene>
<dbReference type="PROSITE" id="PS50088">
    <property type="entry name" value="ANK_REPEAT"/>
    <property type="match status" value="1"/>
</dbReference>
<dbReference type="InterPro" id="IPR036514">
    <property type="entry name" value="SGNH_hydro_sf"/>
</dbReference>
<dbReference type="InterPro" id="IPR002110">
    <property type="entry name" value="Ankyrin_rpt"/>
</dbReference>
<dbReference type="Gene3D" id="3.40.50.1110">
    <property type="entry name" value="SGNH hydrolase"/>
    <property type="match status" value="1"/>
</dbReference>
<organism evidence="6 7">
    <name type="scientific">Colletotrichum orbiculare (strain 104-T / ATCC 96160 / CBS 514.97 / LARS 414 / MAFF 240422)</name>
    <name type="common">Cucumber anthracnose fungus</name>
    <name type="synonym">Colletotrichum lagenarium</name>
    <dbReference type="NCBI Taxonomy" id="1213857"/>
    <lineage>
        <taxon>Eukaryota</taxon>
        <taxon>Fungi</taxon>
        <taxon>Dikarya</taxon>
        <taxon>Ascomycota</taxon>
        <taxon>Pezizomycotina</taxon>
        <taxon>Sordariomycetes</taxon>
        <taxon>Hypocreomycetidae</taxon>
        <taxon>Glomerellales</taxon>
        <taxon>Glomerellaceae</taxon>
        <taxon>Colletotrichum</taxon>
        <taxon>Colletotrichum orbiculare species complex</taxon>
    </lineage>
</organism>
<feature type="repeat" description="ANK" evidence="3">
    <location>
        <begin position="218"/>
        <end position="250"/>
    </location>
</feature>
<dbReference type="AlphaFoldDB" id="A0A484F6J5"/>
<dbReference type="SUPFAM" id="SSF48403">
    <property type="entry name" value="Ankyrin repeat"/>
    <property type="match status" value="1"/>
</dbReference>
<dbReference type="STRING" id="1213857.A0A484F6J5"/>
<dbReference type="InterPro" id="IPR013830">
    <property type="entry name" value="SGNH_hydro"/>
</dbReference>
<dbReference type="Pfam" id="PF13472">
    <property type="entry name" value="Lipase_GDSL_2"/>
    <property type="match status" value="1"/>
</dbReference>
<evidence type="ECO:0000256" key="2">
    <source>
        <dbReference type="ARBA" id="ARBA00022801"/>
    </source>
</evidence>
<reference evidence="7" key="1">
    <citation type="journal article" date="2013" name="New Phytol.">
        <title>Comparative genomic and transcriptomic analyses reveal the hemibiotrophic stage shift of Colletotrichum fungi.</title>
        <authorList>
            <person name="Gan P."/>
            <person name="Ikeda K."/>
            <person name="Irieda H."/>
            <person name="Narusaka M."/>
            <person name="O'Connell R.J."/>
            <person name="Narusaka Y."/>
            <person name="Takano Y."/>
            <person name="Kubo Y."/>
            <person name="Shirasu K."/>
        </authorList>
    </citation>
    <scope>NUCLEOTIDE SEQUENCE [LARGE SCALE GENOMIC DNA]</scope>
    <source>
        <strain evidence="7">104-T / ATCC 96160 / CBS 514.97 / LARS 414 / MAFF 240422</strain>
    </source>
</reference>
<feature type="region of interest" description="Disordered" evidence="4">
    <location>
        <begin position="420"/>
        <end position="455"/>
    </location>
</feature>
<dbReference type="SUPFAM" id="SSF52266">
    <property type="entry name" value="SGNH hydrolase"/>
    <property type="match status" value="1"/>
</dbReference>
<comment type="similarity">
    <text evidence="1">Belongs to the 'GDSL' lipolytic enzyme family.</text>
</comment>
<dbReference type="PANTHER" id="PTHR43695:SF1">
    <property type="entry name" value="RHAMNOGALACTURONAN ACETYLESTERASE"/>
    <property type="match status" value="1"/>
</dbReference>
<evidence type="ECO:0000256" key="3">
    <source>
        <dbReference type="PROSITE-ProRule" id="PRU00023"/>
    </source>
</evidence>
<dbReference type="InterPro" id="IPR036770">
    <property type="entry name" value="Ankyrin_rpt-contain_sf"/>
</dbReference>
<accession>A0A484F6J5</accession>
<feature type="compositionally biased region" description="Acidic residues" evidence="4">
    <location>
        <begin position="423"/>
        <end position="435"/>
    </location>
</feature>
<comment type="caution">
    <text evidence="6">The sequence shown here is derived from an EMBL/GenBank/DDBJ whole genome shotgun (WGS) entry which is preliminary data.</text>
</comment>